<dbReference type="SUPFAM" id="SSF89392">
    <property type="entry name" value="Prokaryotic lipoproteins and lipoprotein localization factors"/>
    <property type="match status" value="1"/>
</dbReference>
<evidence type="ECO:0000313" key="4">
    <source>
        <dbReference type="EMBL" id="MBM9475215.1"/>
    </source>
</evidence>
<dbReference type="EMBL" id="JAERWL010000002">
    <property type="protein sequence ID" value="MBM9475215.1"/>
    <property type="molecule type" value="Genomic_DNA"/>
</dbReference>
<dbReference type="RefSeq" id="WP_205255355.1">
    <property type="nucleotide sequence ID" value="NZ_BAAAPV010000001.1"/>
</dbReference>
<comment type="subcellular location">
    <subcellularLocation>
        <location evidence="1">Cell envelope</location>
    </subcellularLocation>
</comment>
<dbReference type="CDD" id="cd16334">
    <property type="entry name" value="LppX-like"/>
    <property type="match status" value="1"/>
</dbReference>
<keyword evidence="3" id="KW-1003">Cell membrane</keyword>
<comment type="caution">
    <text evidence="4">The sequence shown here is derived from an EMBL/GenBank/DDBJ whole genome shotgun (WGS) entry which is preliminary data.</text>
</comment>
<dbReference type="Proteomes" id="UP000663801">
    <property type="component" value="Unassembled WGS sequence"/>
</dbReference>
<accession>A0A939C192</accession>
<evidence type="ECO:0000313" key="5">
    <source>
        <dbReference type="Proteomes" id="UP000663801"/>
    </source>
</evidence>
<keyword evidence="3" id="KW-0472">Membrane</keyword>
<dbReference type="Gene3D" id="2.50.20.20">
    <property type="match status" value="1"/>
</dbReference>
<keyword evidence="5" id="KW-1185">Reference proteome</keyword>
<dbReference type="GO" id="GO:0030313">
    <property type="term" value="C:cell envelope"/>
    <property type="evidence" value="ECO:0007669"/>
    <property type="project" value="UniProtKB-SubCell"/>
</dbReference>
<reference evidence="4" key="1">
    <citation type="submission" date="2021-01" db="EMBL/GenBank/DDBJ databases">
        <title>KCTC 19127 draft genome.</title>
        <authorList>
            <person name="An D."/>
        </authorList>
    </citation>
    <scope>NUCLEOTIDE SEQUENCE</scope>
    <source>
        <strain evidence="4">KCTC 19127</strain>
    </source>
</reference>
<name>A0A939C192_9ACTN</name>
<keyword evidence="4" id="KW-0449">Lipoprotein</keyword>
<dbReference type="InterPro" id="IPR009830">
    <property type="entry name" value="LppX/LprAFG"/>
</dbReference>
<organism evidence="4 5">
    <name type="scientific">Nakamurella flavida</name>
    <dbReference type="NCBI Taxonomy" id="363630"/>
    <lineage>
        <taxon>Bacteria</taxon>
        <taxon>Bacillati</taxon>
        <taxon>Actinomycetota</taxon>
        <taxon>Actinomycetes</taxon>
        <taxon>Nakamurellales</taxon>
        <taxon>Nakamurellaceae</taxon>
        <taxon>Nakamurella</taxon>
    </lineage>
</organism>
<sequence>MSTPTATAPGTTAPVDPALVATADDVTDEDDGAAHDIGARPATAARVQARGRWRRRTLVTAVAGVLLLAGCSADPPVVDLPGGPDLVARSATAMRAVTSASFAIAVTGQLPELTITKADGVLTAEGDAQGTATALQFGQLLEVEFVVTAGDLYLKGPTGGYTKLAGAFADAVYDPTAILDPDRGVVKVVESMSDPTVAGRSDGGYQLTGGVPQAVAVGLAPGITSDVAATVTVDAATSRVTDLRFDLDGADGQAASVGLTFADFDQAVSITPPS</sequence>
<evidence type="ECO:0000256" key="1">
    <source>
        <dbReference type="ARBA" id="ARBA00004196"/>
    </source>
</evidence>
<proteinExistence type="inferred from homology"/>
<gene>
    <name evidence="4" type="ORF">JL107_02030</name>
</gene>
<dbReference type="InterPro" id="IPR029046">
    <property type="entry name" value="LolA/LolB/LppX"/>
</dbReference>
<dbReference type="Pfam" id="PF07161">
    <property type="entry name" value="LppX_LprAFG"/>
    <property type="match status" value="1"/>
</dbReference>
<evidence type="ECO:0000256" key="2">
    <source>
        <dbReference type="ARBA" id="ARBA00009194"/>
    </source>
</evidence>
<comment type="similarity">
    <text evidence="2">Belongs to the LppX/LprAFG lipoprotein family.</text>
</comment>
<evidence type="ECO:0000256" key="3">
    <source>
        <dbReference type="ARBA" id="ARBA00022475"/>
    </source>
</evidence>
<dbReference type="AlphaFoldDB" id="A0A939C192"/>
<protein>
    <submittedName>
        <fullName evidence="4">LppX_LprAFG lipoprotein</fullName>
    </submittedName>
</protein>